<reference evidence="6 7" key="1">
    <citation type="submission" date="2017-10" db="EMBL/GenBank/DDBJ databases">
        <title>Draft genome of Longimonas halophila.</title>
        <authorList>
            <person name="Goh K.M."/>
            <person name="Shamsir M.S."/>
            <person name="Lim S.W."/>
        </authorList>
    </citation>
    <scope>NUCLEOTIDE SEQUENCE [LARGE SCALE GENOMIC DNA]</scope>
    <source>
        <strain evidence="6 7">KCTC 42399</strain>
    </source>
</reference>
<evidence type="ECO:0000313" key="7">
    <source>
        <dbReference type="Proteomes" id="UP000221024"/>
    </source>
</evidence>
<keyword evidence="1" id="KW-0227">DNA damage</keyword>
<feature type="domain" description="UVR" evidence="4">
    <location>
        <begin position="402"/>
        <end position="437"/>
    </location>
</feature>
<proteinExistence type="predicted"/>
<evidence type="ECO:0000256" key="1">
    <source>
        <dbReference type="ARBA" id="ARBA00023236"/>
    </source>
</evidence>
<organism evidence="6 7">
    <name type="scientific">Longimonas halophila</name>
    <dbReference type="NCBI Taxonomy" id="1469170"/>
    <lineage>
        <taxon>Bacteria</taxon>
        <taxon>Pseudomonadati</taxon>
        <taxon>Rhodothermota</taxon>
        <taxon>Rhodothermia</taxon>
        <taxon>Rhodothermales</taxon>
        <taxon>Salisaetaceae</taxon>
        <taxon>Longimonas</taxon>
    </lineage>
</organism>
<name>A0A2H3NU67_9BACT</name>
<dbReference type="FunFam" id="3.30.420.10:FF:000045">
    <property type="entry name" value="3'-5' exonuclease DinG"/>
    <property type="match status" value="1"/>
</dbReference>
<comment type="function">
    <text evidence="2">DNA polymerase III is a complex, multichain enzyme responsible for most of the replicative synthesis in bacteria. The epsilon subunit contain the editing function and is a proofreading 3'-5' exonuclease.</text>
</comment>
<dbReference type="InterPro" id="IPR050066">
    <property type="entry name" value="UvrABC_protein_C"/>
</dbReference>
<dbReference type="GO" id="GO:0009380">
    <property type="term" value="C:excinuclease repair complex"/>
    <property type="evidence" value="ECO:0007669"/>
    <property type="project" value="TreeGrafter"/>
</dbReference>
<dbReference type="SMART" id="SM00479">
    <property type="entry name" value="EXOIII"/>
    <property type="match status" value="1"/>
</dbReference>
<comment type="subunit">
    <text evidence="3">DNA polymerase III contains a core (composed of alpha, epsilon and theta chains) that associates with a tau subunit. This core dimerizes to form the POLIII' complex. PolIII' associates with the gamma complex (composed of gamma, delta, delta', psi and chi chains) and with the beta chain to form the complete DNA polymerase III complex.</text>
</comment>
<evidence type="ECO:0000256" key="3">
    <source>
        <dbReference type="ARBA" id="ARBA00026073"/>
    </source>
</evidence>
<evidence type="ECO:0000259" key="4">
    <source>
        <dbReference type="PROSITE" id="PS50151"/>
    </source>
</evidence>
<dbReference type="GO" id="GO:0003887">
    <property type="term" value="F:DNA-directed DNA polymerase activity"/>
    <property type="evidence" value="ECO:0007669"/>
    <property type="project" value="InterPro"/>
</dbReference>
<keyword evidence="1" id="KW-0742">SOS response</keyword>
<dbReference type="GO" id="GO:0006260">
    <property type="term" value="P:DNA replication"/>
    <property type="evidence" value="ECO:0007669"/>
    <property type="project" value="InterPro"/>
</dbReference>
<dbReference type="SUPFAM" id="SSF82771">
    <property type="entry name" value="GIY-YIG endonuclease"/>
    <property type="match status" value="1"/>
</dbReference>
<gene>
    <name evidence="6" type="ORF">CRI93_14065</name>
</gene>
<evidence type="ECO:0000259" key="5">
    <source>
        <dbReference type="PROSITE" id="PS50164"/>
    </source>
</evidence>
<dbReference type="CDD" id="cd10434">
    <property type="entry name" value="GIY-YIG_UvrC_Cho"/>
    <property type="match status" value="1"/>
</dbReference>
<dbReference type="Proteomes" id="UP000221024">
    <property type="component" value="Unassembled WGS sequence"/>
</dbReference>
<dbReference type="EMBL" id="PDEP01000017">
    <property type="protein sequence ID" value="PEN05035.1"/>
    <property type="molecule type" value="Genomic_DNA"/>
</dbReference>
<dbReference type="PROSITE" id="PS50151">
    <property type="entry name" value="UVR"/>
    <property type="match status" value="1"/>
</dbReference>
<sequence length="567" mass="65277">MPSLDQTCFVVTDTETTGPKAGQDRIIELGAVKVQHGEVIDRFQSLINPERTVPKNIQRLTGINTAMVVDQPHMTDVLPDYLDFLGDDVLVAHNLSFDEKFLNAALTRLGHEPLSNDTLCSLRLARRLLPGLKSRGLSALSTFYDVRVNGRHRALGDAEATGRILMRFLNQCAFEHQIDTLDELMRFQNRSYRNVRSAPPHIDRLRNETLPALPDAPGVYFFKASTGTTLYIGKAKRLSNRVRSYFSGIESKPARTRKLLKKLRRITWRTTDTELEALLLEARLIKEKKPSYNRAQRRYRRRPFLMLDRTESYPRLGWSYRLENDTAAYYGPVRNADQAELIIDMAARRYPLRECDDDTLRLGQRCLYADMDRCLAPCEDDVDADYDTAVDQVESFLEGRSSDLLDYLHDRMHDASQKLDFERAAQFRDGHEAVERFVRRQQLWQAPVRRRQGVVWYHDDIDGTMHGLWIRHGRLCGTTVYDADTRADAACTEAQAHIDTWLVGEEEMDVTKRAINEIRLGMHWLYRHRNDICVVPWRGDLSTFQAATRRAWATLRGDDVTAESEAA</sequence>
<feature type="domain" description="GIY-YIG" evidence="5">
    <location>
        <begin position="215"/>
        <end position="294"/>
    </location>
</feature>
<keyword evidence="7" id="KW-1185">Reference proteome</keyword>
<protein>
    <submittedName>
        <fullName evidence="6">DNA polymerase III subunit epsilon</fullName>
    </submittedName>
</protein>
<dbReference type="InterPro" id="IPR036876">
    <property type="entry name" value="UVR_dom_sf"/>
</dbReference>
<dbReference type="CDD" id="cd06127">
    <property type="entry name" value="DEDDh"/>
    <property type="match status" value="1"/>
</dbReference>
<dbReference type="SUPFAM" id="SSF46600">
    <property type="entry name" value="C-terminal UvrC-binding domain of UvrB"/>
    <property type="match status" value="1"/>
</dbReference>
<dbReference type="GO" id="GO:0004527">
    <property type="term" value="F:exonuclease activity"/>
    <property type="evidence" value="ECO:0007669"/>
    <property type="project" value="UniProtKB-ARBA"/>
</dbReference>
<dbReference type="Pfam" id="PF02151">
    <property type="entry name" value="UVR"/>
    <property type="match status" value="1"/>
</dbReference>
<evidence type="ECO:0000313" key="6">
    <source>
        <dbReference type="EMBL" id="PEN05035.1"/>
    </source>
</evidence>
<dbReference type="AlphaFoldDB" id="A0A2H3NU67"/>
<dbReference type="Pfam" id="PF01541">
    <property type="entry name" value="GIY-YIG"/>
    <property type="match status" value="1"/>
</dbReference>
<comment type="caution">
    <text evidence="6">The sequence shown here is derived from an EMBL/GenBank/DDBJ whole genome shotgun (WGS) entry which is preliminary data.</text>
</comment>
<accession>A0A2H3NU67</accession>
<dbReference type="InterPro" id="IPR006054">
    <property type="entry name" value="DnaQ"/>
</dbReference>
<dbReference type="PROSITE" id="PS50164">
    <property type="entry name" value="GIY_YIG"/>
    <property type="match status" value="1"/>
</dbReference>
<dbReference type="SUPFAM" id="SSF53098">
    <property type="entry name" value="Ribonuclease H-like"/>
    <property type="match status" value="1"/>
</dbReference>
<dbReference type="Pfam" id="PF00929">
    <property type="entry name" value="RNase_T"/>
    <property type="match status" value="1"/>
</dbReference>
<dbReference type="Gene3D" id="3.40.1440.10">
    <property type="entry name" value="GIY-YIG endonuclease"/>
    <property type="match status" value="1"/>
</dbReference>
<evidence type="ECO:0000256" key="2">
    <source>
        <dbReference type="ARBA" id="ARBA00025483"/>
    </source>
</evidence>
<dbReference type="PANTHER" id="PTHR30562:SF1">
    <property type="entry name" value="UVRABC SYSTEM PROTEIN C"/>
    <property type="match status" value="1"/>
</dbReference>
<dbReference type="Gene3D" id="3.30.420.10">
    <property type="entry name" value="Ribonuclease H-like superfamily/Ribonuclease H"/>
    <property type="match status" value="1"/>
</dbReference>
<dbReference type="InterPro" id="IPR035901">
    <property type="entry name" value="GIY-YIG_endonuc_sf"/>
</dbReference>
<dbReference type="PANTHER" id="PTHR30562">
    <property type="entry name" value="UVRC/OXIDOREDUCTASE"/>
    <property type="match status" value="1"/>
</dbReference>
<dbReference type="InterPro" id="IPR013520">
    <property type="entry name" value="Ribonucl_H"/>
</dbReference>
<dbReference type="NCBIfam" id="NF005906">
    <property type="entry name" value="PRK07883.1-4"/>
    <property type="match status" value="1"/>
</dbReference>
<dbReference type="GO" id="GO:0006289">
    <property type="term" value="P:nucleotide-excision repair"/>
    <property type="evidence" value="ECO:0007669"/>
    <property type="project" value="InterPro"/>
</dbReference>
<dbReference type="InterPro" id="IPR012337">
    <property type="entry name" value="RNaseH-like_sf"/>
</dbReference>
<dbReference type="GO" id="GO:0003677">
    <property type="term" value="F:DNA binding"/>
    <property type="evidence" value="ECO:0007669"/>
    <property type="project" value="InterPro"/>
</dbReference>
<dbReference type="InterPro" id="IPR000305">
    <property type="entry name" value="GIY-YIG_endonuc"/>
</dbReference>
<dbReference type="SMART" id="SM00465">
    <property type="entry name" value="GIYc"/>
    <property type="match status" value="1"/>
</dbReference>
<dbReference type="InterPro" id="IPR001943">
    <property type="entry name" value="UVR_dom"/>
</dbReference>
<dbReference type="Gene3D" id="4.10.860.10">
    <property type="entry name" value="UVR domain"/>
    <property type="match status" value="1"/>
</dbReference>
<dbReference type="InterPro" id="IPR047296">
    <property type="entry name" value="GIY-YIG_UvrC_Cho"/>
</dbReference>
<dbReference type="GO" id="GO:0009432">
    <property type="term" value="P:SOS response"/>
    <property type="evidence" value="ECO:0007669"/>
    <property type="project" value="UniProtKB-KW"/>
</dbReference>
<dbReference type="InterPro" id="IPR036397">
    <property type="entry name" value="RNaseH_sf"/>
</dbReference>
<dbReference type="NCBIfam" id="TIGR00573">
    <property type="entry name" value="dnaq"/>
    <property type="match status" value="1"/>
</dbReference>